<dbReference type="Pfam" id="PF00296">
    <property type="entry name" value="Bac_luciferase"/>
    <property type="match status" value="1"/>
</dbReference>
<gene>
    <name evidence="3" type="ORF">CLV70_11721</name>
</gene>
<dbReference type="InterPro" id="IPR050564">
    <property type="entry name" value="F420-G6PD/mer"/>
</dbReference>
<dbReference type="GO" id="GO:0016705">
    <property type="term" value="F:oxidoreductase activity, acting on paired donors, with incorporation or reduction of molecular oxygen"/>
    <property type="evidence" value="ECO:0007669"/>
    <property type="project" value="InterPro"/>
</dbReference>
<feature type="domain" description="Luciferase-like" evidence="2">
    <location>
        <begin position="16"/>
        <end position="233"/>
    </location>
</feature>
<reference evidence="3 4" key="1">
    <citation type="submission" date="2018-03" db="EMBL/GenBank/DDBJ databases">
        <title>Genomic Encyclopedia of Archaeal and Bacterial Type Strains, Phase II (KMG-II): from individual species to whole genera.</title>
        <authorList>
            <person name="Goeker M."/>
        </authorList>
    </citation>
    <scope>NUCLEOTIDE SEQUENCE [LARGE SCALE GENOMIC DNA]</scope>
    <source>
        <strain evidence="3 4">DSM 45348</strain>
    </source>
</reference>
<dbReference type="EMBL" id="PVZG01000017">
    <property type="protein sequence ID" value="PRY22318.1"/>
    <property type="molecule type" value="Genomic_DNA"/>
</dbReference>
<name>A0A2T0RMD0_9ACTN</name>
<protein>
    <submittedName>
        <fullName evidence="3">Alkanesulfonate monooxygenase SsuD/methylene tetrahydromethanopterin reductase-like flavin-dependent oxidoreductase (Luciferase family)</fullName>
    </submittedName>
</protein>
<proteinExistence type="predicted"/>
<evidence type="ECO:0000256" key="1">
    <source>
        <dbReference type="ARBA" id="ARBA00023002"/>
    </source>
</evidence>
<dbReference type="AlphaFoldDB" id="A0A2T0RMD0"/>
<dbReference type="PANTHER" id="PTHR43244">
    <property type="match status" value="1"/>
</dbReference>
<dbReference type="RefSeq" id="WP_106129889.1">
    <property type="nucleotide sequence ID" value="NZ_PVZG01000017.1"/>
</dbReference>
<keyword evidence="4" id="KW-1185">Reference proteome</keyword>
<evidence type="ECO:0000259" key="2">
    <source>
        <dbReference type="Pfam" id="PF00296"/>
    </source>
</evidence>
<evidence type="ECO:0000313" key="3">
    <source>
        <dbReference type="EMBL" id="PRY22318.1"/>
    </source>
</evidence>
<dbReference type="InterPro" id="IPR011251">
    <property type="entry name" value="Luciferase-like_dom"/>
</dbReference>
<dbReference type="CDD" id="cd01097">
    <property type="entry name" value="Tetrahydromethanopterin_reductase"/>
    <property type="match status" value="1"/>
</dbReference>
<dbReference type="Proteomes" id="UP000239209">
    <property type="component" value="Unassembled WGS sequence"/>
</dbReference>
<dbReference type="Gene3D" id="3.20.20.30">
    <property type="entry name" value="Luciferase-like domain"/>
    <property type="match status" value="1"/>
</dbReference>
<accession>A0A2T0RMD0</accession>
<dbReference type="InterPro" id="IPR036661">
    <property type="entry name" value="Luciferase-like_sf"/>
</dbReference>
<dbReference type="PANTHER" id="PTHR43244:SF1">
    <property type="entry name" value="5,10-METHYLENETETRAHYDROMETHANOPTERIN REDUCTASE"/>
    <property type="match status" value="1"/>
</dbReference>
<dbReference type="SUPFAM" id="SSF51679">
    <property type="entry name" value="Bacterial luciferase-like"/>
    <property type="match status" value="1"/>
</dbReference>
<keyword evidence="1" id="KW-0560">Oxidoreductase</keyword>
<comment type="caution">
    <text evidence="3">The sequence shown here is derived from an EMBL/GenBank/DDBJ whole genome shotgun (WGS) entry which is preliminary data.</text>
</comment>
<keyword evidence="3" id="KW-0503">Monooxygenase</keyword>
<sequence length="301" mass="32071">MSDYGHDLLFGAFLTPTAERPHQAVDLAVVADRAGLDLATFQDHPYQPRFHDTWTLLSYAAARTERIHLSGNVLNLPLRPPAVLARSHASLDLLSGGRIELGLGAGGFWDAIEAMGVRRLSPGESVAALEEGIEVIREIWAADKAGPVRVDGQHYRVHGAKRGPAPAHDIRIWVGAYKPRMLRLAGRAADGILPSLAYLPGGADDLAALNEHVDAGAVAAGRDPRAVRRLLNVSGRFAPTGTSFLDGPAEQWAEDLAGLALEHGVSAFILATDDAATIERYAAEVAPATRELVAAERSARS</sequence>
<organism evidence="3 4">
    <name type="scientific">Pseudosporangium ferrugineum</name>
    <dbReference type="NCBI Taxonomy" id="439699"/>
    <lineage>
        <taxon>Bacteria</taxon>
        <taxon>Bacillati</taxon>
        <taxon>Actinomycetota</taxon>
        <taxon>Actinomycetes</taxon>
        <taxon>Micromonosporales</taxon>
        <taxon>Micromonosporaceae</taxon>
        <taxon>Pseudosporangium</taxon>
    </lineage>
</organism>
<dbReference type="OrthoDB" id="9775082at2"/>
<evidence type="ECO:0000313" key="4">
    <source>
        <dbReference type="Proteomes" id="UP000239209"/>
    </source>
</evidence>
<dbReference type="GO" id="GO:0004497">
    <property type="term" value="F:monooxygenase activity"/>
    <property type="evidence" value="ECO:0007669"/>
    <property type="project" value="UniProtKB-KW"/>
</dbReference>